<dbReference type="Proteomes" id="UP000438429">
    <property type="component" value="Unassembled WGS sequence"/>
</dbReference>
<evidence type="ECO:0000313" key="3">
    <source>
        <dbReference type="Proteomes" id="UP000438429"/>
    </source>
</evidence>
<sequence length="50" mass="5580">SPEVLGFLTAIGLFIILMTLLFWYVNNKLTLGNPGSLQCLDELKKNTELP</sequence>
<proteinExistence type="predicted"/>
<dbReference type="AlphaFoldDB" id="A0A6A4TID0"/>
<organism evidence="2 3">
    <name type="scientific">Scophthalmus maximus</name>
    <name type="common">Turbot</name>
    <name type="synonym">Psetta maxima</name>
    <dbReference type="NCBI Taxonomy" id="52904"/>
    <lineage>
        <taxon>Eukaryota</taxon>
        <taxon>Metazoa</taxon>
        <taxon>Chordata</taxon>
        <taxon>Craniata</taxon>
        <taxon>Vertebrata</taxon>
        <taxon>Euteleostomi</taxon>
        <taxon>Actinopterygii</taxon>
        <taxon>Neopterygii</taxon>
        <taxon>Teleostei</taxon>
        <taxon>Neoteleostei</taxon>
        <taxon>Acanthomorphata</taxon>
        <taxon>Carangaria</taxon>
        <taxon>Pleuronectiformes</taxon>
        <taxon>Pleuronectoidei</taxon>
        <taxon>Scophthalmidae</taxon>
        <taxon>Scophthalmus</taxon>
    </lineage>
</organism>
<dbReference type="EMBL" id="VEVO01000003">
    <property type="protein sequence ID" value="KAF0044599.1"/>
    <property type="molecule type" value="Genomic_DNA"/>
</dbReference>
<protein>
    <submittedName>
        <fullName evidence="2">Uncharacterized protein</fullName>
    </submittedName>
</protein>
<reference evidence="2 3" key="1">
    <citation type="submission" date="2019-06" db="EMBL/GenBank/DDBJ databases">
        <title>Draft genomes of female and male turbot (Scophthalmus maximus).</title>
        <authorList>
            <person name="Xu H."/>
            <person name="Xu X.-W."/>
            <person name="Shao C."/>
            <person name="Chen S."/>
        </authorList>
    </citation>
    <scope>NUCLEOTIDE SEQUENCE [LARGE SCALE GENOMIC DNA]</scope>
    <source>
        <strain evidence="2">Ysfricsl-2016a</strain>
        <tissue evidence="2">Blood</tissue>
    </source>
</reference>
<feature type="non-terminal residue" evidence="2">
    <location>
        <position position="50"/>
    </location>
</feature>
<keyword evidence="1" id="KW-1133">Transmembrane helix</keyword>
<accession>A0A6A4TID0</accession>
<feature type="transmembrane region" description="Helical" evidence="1">
    <location>
        <begin position="6"/>
        <end position="25"/>
    </location>
</feature>
<evidence type="ECO:0000256" key="1">
    <source>
        <dbReference type="SAM" id="Phobius"/>
    </source>
</evidence>
<keyword evidence="1" id="KW-0472">Membrane</keyword>
<evidence type="ECO:0000313" key="2">
    <source>
        <dbReference type="EMBL" id="KAF0044599.1"/>
    </source>
</evidence>
<comment type="caution">
    <text evidence="2">The sequence shown here is derived from an EMBL/GenBank/DDBJ whole genome shotgun (WGS) entry which is preliminary data.</text>
</comment>
<feature type="non-terminal residue" evidence="2">
    <location>
        <position position="1"/>
    </location>
</feature>
<name>A0A6A4TID0_SCOMX</name>
<keyword evidence="1" id="KW-0812">Transmembrane</keyword>
<gene>
    <name evidence="2" type="ORF">F2P81_003757</name>
</gene>